<evidence type="ECO:0000313" key="4">
    <source>
        <dbReference type="Proteomes" id="UP000306575"/>
    </source>
</evidence>
<protein>
    <submittedName>
        <fullName evidence="3">Alpha/beta fold hydrolase</fullName>
    </submittedName>
</protein>
<name>A0A4V6F0T7_9RHOB</name>
<accession>A0A4V6F0T7</accession>
<evidence type="ECO:0000259" key="2">
    <source>
        <dbReference type="Pfam" id="PF12697"/>
    </source>
</evidence>
<feature type="chain" id="PRO_5020962753" evidence="1">
    <location>
        <begin position="18"/>
        <end position="241"/>
    </location>
</feature>
<dbReference type="Pfam" id="PF12697">
    <property type="entry name" value="Abhydrolase_6"/>
    <property type="match status" value="1"/>
</dbReference>
<proteinExistence type="predicted"/>
<gene>
    <name evidence="3" type="ORF">FAP39_16155</name>
</gene>
<feature type="signal peptide" evidence="1">
    <location>
        <begin position="1"/>
        <end position="17"/>
    </location>
</feature>
<dbReference type="EMBL" id="SULI01000032">
    <property type="protein sequence ID" value="TKZ15941.1"/>
    <property type="molecule type" value="Genomic_DNA"/>
</dbReference>
<dbReference type="PANTHER" id="PTHR37946">
    <property type="entry name" value="SLL1969 PROTEIN"/>
    <property type="match status" value="1"/>
</dbReference>
<dbReference type="Proteomes" id="UP000306575">
    <property type="component" value="Unassembled WGS sequence"/>
</dbReference>
<sequence>MKYAALLLMAWPLPAAADCVVLLHGLARSESSFVLMEAALRKEGYEVVRPGYESTKDTIEGLAENTLPDAIAQCGDQTVHFVTHSMGGILLRLWMTQHTPENLGRTVMLGPPNQGTELVDVMAQLAPFEWLNGPAGLELGTDGLPSHLPEVTFDLGVIAGNRSLNPFYSAMITGADDGKVSVESTKVNGMADHLVLPVTHTFMMNSPHVMTETLYFLEHGQFHGHMSVNEVLFGEDTWRDD</sequence>
<keyword evidence="1" id="KW-0732">Signal</keyword>
<dbReference type="PANTHER" id="PTHR37946:SF1">
    <property type="entry name" value="SLL1969 PROTEIN"/>
    <property type="match status" value="1"/>
</dbReference>
<dbReference type="GO" id="GO:0016787">
    <property type="term" value="F:hydrolase activity"/>
    <property type="evidence" value="ECO:0007669"/>
    <property type="project" value="UniProtKB-KW"/>
</dbReference>
<dbReference type="SUPFAM" id="SSF53474">
    <property type="entry name" value="alpha/beta-Hydrolases"/>
    <property type="match status" value="1"/>
</dbReference>
<keyword evidence="4" id="KW-1185">Reference proteome</keyword>
<dbReference type="AlphaFoldDB" id="A0A4V6F0T7"/>
<organism evidence="3 4">
    <name type="scientific">Shimia litoralis</name>
    <dbReference type="NCBI Taxonomy" id="420403"/>
    <lineage>
        <taxon>Bacteria</taxon>
        <taxon>Pseudomonadati</taxon>
        <taxon>Pseudomonadota</taxon>
        <taxon>Alphaproteobacteria</taxon>
        <taxon>Rhodobacterales</taxon>
        <taxon>Roseobacteraceae</taxon>
    </lineage>
</organism>
<dbReference type="InterPro" id="IPR000073">
    <property type="entry name" value="AB_hydrolase_1"/>
</dbReference>
<evidence type="ECO:0000313" key="3">
    <source>
        <dbReference type="EMBL" id="TKZ15941.1"/>
    </source>
</evidence>
<dbReference type="OrthoDB" id="556502at2"/>
<dbReference type="Gene3D" id="3.40.50.1820">
    <property type="entry name" value="alpha/beta hydrolase"/>
    <property type="match status" value="1"/>
</dbReference>
<comment type="caution">
    <text evidence="3">The sequence shown here is derived from an EMBL/GenBank/DDBJ whole genome shotgun (WGS) entry which is preliminary data.</text>
</comment>
<feature type="domain" description="AB hydrolase-1" evidence="2">
    <location>
        <begin position="20"/>
        <end position="135"/>
    </location>
</feature>
<dbReference type="RefSeq" id="WP_138017418.1">
    <property type="nucleotide sequence ID" value="NZ_SULI01000032.1"/>
</dbReference>
<dbReference type="InterPro" id="IPR029058">
    <property type="entry name" value="AB_hydrolase_fold"/>
</dbReference>
<reference evidence="3 4" key="1">
    <citation type="submission" date="2019-04" db="EMBL/GenBank/DDBJ databases">
        <title>Genome sequence of Pelagicola litoralis CL-ES2.</title>
        <authorList>
            <person name="Cao J."/>
        </authorList>
    </citation>
    <scope>NUCLEOTIDE SEQUENCE [LARGE SCALE GENOMIC DNA]</scope>
    <source>
        <strain evidence="3 4">CL-ES2</strain>
    </source>
</reference>
<keyword evidence="3" id="KW-0378">Hydrolase</keyword>
<evidence type="ECO:0000256" key="1">
    <source>
        <dbReference type="SAM" id="SignalP"/>
    </source>
</evidence>